<dbReference type="PROSITE" id="PS51355">
    <property type="entry name" value="GLUTATHIONE_PEROXID_3"/>
    <property type="match status" value="1"/>
</dbReference>
<dbReference type="PANTHER" id="PTHR11592:SF78">
    <property type="entry name" value="GLUTATHIONE PEROXIDASE"/>
    <property type="match status" value="1"/>
</dbReference>
<dbReference type="GO" id="GO:0006979">
    <property type="term" value="P:response to oxidative stress"/>
    <property type="evidence" value="ECO:0007669"/>
    <property type="project" value="InterPro"/>
</dbReference>
<dbReference type="InterPro" id="IPR029759">
    <property type="entry name" value="GPX_AS"/>
</dbReference>
<dbReference type="RefSeq" id="WP_184135113.1">
    <property type="nucleotide sequence ID" value="NZ_JACHKT010000021.1"/>
</dbReference>
<proteinExistence type="inferred from homology"/>
<dbReference type="InterPro" id="IPR036249">
    <property type="entry name" value="Thioredoxin-like_sf"/>
</dbReference>
<dbReference type="PANTHER" id="PTHR11592">
    <property type="entry name" value="GLUTATHIONE PEROXIDASE"/>
    <property type="match status" value="1"/>
</dbReference>
<dbReference type="AlphaFoldDB" id="A0A841ES63"/>
<keyword evidence="7" id="KW-1185">Reference proteome</keyword>
<evidence type="ECO:0000256" key="3">
    <source>
        <dbReference type="ARBA" id="ARBA00023002"/>
    </source>
</evidence>
<evidence type="ECO:0000313" key="7">
    <source>
        <dbReference type="Proteomes" id="UP000524404"/>
    </source>
</evidence>
<dbReference type="CDD" id="cd00340">
    <property type="entry name" value="GSH_Peroxidase"/>
    <property type="match status" value="1"/>
</dbReference>
<evidence type="ECO:0000313" key="6">
    <source>
        <dbReference type="EMBL" id="MBB6004229.1"/>
    </source>
</evidence>
<dbReference type="Pfam" id="PF00255">
    <property type="entry name" value="GSHPx"/>
    <property type="match status" value="1"/>
</dbReference>
<dbReference type="PROSITE" id="PS00460">
    <property type="entry name" value="GLUTATHIONE_PEROXID_1"/>
    <property type="match status" value="1"/>
</dbReference>
<evidence type="ECO:0000256" key="1">
    <source>
        <dbReference type="ARBA" id="ARBA00006926"/>
    </source>
</evidence>
<dbReference type="GO" id="GO:0004601">
    <property type="term" value="F:peroxidase activity"/>
    <property type="evidence" value="ECO:0007669"/>
    <property type="project" value="UniProtKB-KW"/>
</dbReference>
<comment type="caution">
    <text evidence="6">The sequence shown here is derived from an EMBL/GenBank/DDBJ whole genome shotgun (WGS) entry which is preliminary data.</text>
</comment>
<protein>
    <recommendedName>
        <fullName evidence="5">Glutathione peroxidase</fullName>
    </recommendedName>
</protein>
<dbReference type="Gene3D" id="3.40.30.10">
    <property type="entry name" value="Glutaredoxin"/>
    <property type="match status" value="1"/>
</dbReference>
<dbReference type="PRINTS" id="PR01011">
    <property type="entry name" value="GLUTPROXDASE"/>
</dbReference>
<dbReference type="SUPFAM" id="SSF52833">
    <property type="entry name" value="Thioredoxin-like"/>
    <property type="match status" value="1"/>
</dbReference>
<evidence type="ECO:0000256" key="4">
    <source>
        <dbReference type="PIRSR" id="PIRSR000303-1"/>
    </source>
</evidence>
<accession>A0A841ES63</accession>
<dbReference type="InterPro" id="IPR000889">
    <property type="entry name" value="Glutathione_peroxidase"/>
</dbReference>
<name>A0A841ES63_9BACT</name>
<reference evidence="6 7" key="1">
    <citation type="submission" date="2020-08" db="EMBL/GenBank/DDBJ databases">
        <title>Functional genomics of gut bacteria from endangered species of beetles.</title>
        <authorList>
            <person name="Carlos-Shanley C."/>
        </authorList>
    </citation>
    <scope>NUCLEOTIDE SEQUENCE [LARGE SCALE GENOMIC DNA]</scope>
    <source>
        <strain evidence="6 7">S00070</strain>
    </source>
</reference>
<keyword evidence="2 5" id="KW-0575">Peroxidase</keyword>
<dbReference type="PIRSF" id="PIRSF000303">
    <property type="entry name" value="Glutathion_perox"/>
    <property type="match status" value="1"/>
</dbReference>
<keyword evidence="3 5" id="KW-0560">Oxidoreductase</keyword>
<dbReference type="Proteomes" id="UP000524404">
    <property type="component" value="Unassembled WGS sequence"/>
</dbReference>
<organism evidence="6 7">
    <name type="scientific">Arcicella rosea</name>
    <dbReference type="NCBI Taxonomy" id="502909"/>
    <lineage>
        <taxon>Bacteria</taxon>
        <taxon>Pseudomonadati</taxon>
        <taxon>Bacteroidota</taxon>
        <taxon>Cytophagia</taxon>
        <taxon>Cytophagales</taxon>
        <taxon>Flectobacillaceae</taxon>
        <taxon>Arcicella</taxon>
    </lineage>
</organism>
<evidence type="ECO:0000256" key="5">
    <source>
        <dbReference type="RuleBase" id="RU000499"/>
    </source>
</evidence>
<evidence type="ECO:0000256" key="2">
    <source>
        <dbReference type="ARBA" id="ARBA00022559"/>
    </source>
</evidence>
<feature type="active site" evidence="4">
    <location>
        <position position="65"/>
    </location>
</feature>
<gene>
    <name evidence="6" type="ORF">HNP25_002892</name>
</gene>
<sequence>MFKTIKNLYRSITEKDNIVSKPASAKAPKKSFYDLKIKNLTGKKEINFSDFAGKKVLLINTASKCGYTPQYEDWQQFHEKFGDKVVVIGLPANNFLAQESGTASQIEEFCQMNYGVSFTITEKVSVSGSDKNPVYKWLSEEQKNGWNNLEPSWNFCKYLINEKGELTHFFGSNIKPENPSFKKALGF</sequence>
<dbReference type="EMBL" id="JACHKT010000021">
    <property type="protein sequence ID" value="MBB6004229.1"/>
    <property type="molecule type" value="Genomic_DNA"/>
</dbReference>
<comment type="similarity">
    <text evidence="1 5">Belongs to the glutathione peroxidase family.</text>
</comment>